<feature type="transmembrane region" description="Helical" evidence="9">
    <location>
        <begin position="191"/>
        <end position="214"/>
    </location>
</feature>
<evidence type="ECO:0000256" key="8">
    <source>
        <dbReference type="ARBA" id="ARBA00037998"/>
    </source>
</evidence>
<evidence type="ECO:0000313" key="11">
    <source>
        <dbReference type="Proteomes" id="UP001470809"/>
    </source>
</evidence>
<comment type="subcellular location">
    <subcellularLocation>
        <location evidence="1">Cell membrane</location>
        <topology evidence="1">Multi-pass membrane protein</topology>
    </subcellularLocation>
</comment>
<evidence type="ECO:0000256" key="5">
    <source>
        <dbReference type="ARBA" id="ARBA00022970"/>
    </source>
</evidence>
<dbReference type="GO" id="GO:0006865">
    <property type="term" value="P:amino acid transport"/>
    <property type="evidence" value="ECO:0007669"/>
    <property type="project" value="UniProtKB-KW"/>
</dbReference>
<dbReference type="RefSeq" id="WP_342075017.1">
    <property type="nucleotide sequence ID" value="NZ_CP151764.2"/>
</dbReference>
<dbReference type="Pfam" id="PF02653">
    <property type="entry name" value="BPD_transp_2"/>
    <property type="match status" value="1"/>
</dbReference>
<dbReference type="GO" id="GO:0005886">
    <property type="term" value="C:plasma membrane"/>
    <property type="evidence" value="ECO:0007669"/>
    <property type="project" value="UniProtKB-SubCell"/>
</dbReference>
<dbReference type="GO" id="GO:0022857">
    <property type="term" value="F:transmembrane transporter activity"/>
    <property type="evidence" value="ECO:0007669"/>
    <property type="project" value="InterPro"/>
</dbReference>
<evidence type="ECO:0000256" key="9">
    <source>
        <dbReference type="SAM" id="Phobius"/>
    </source>
</evidence>
<keyword evidence="2" id="KW-0813">Transport</keyword>
<dbReference type="AlphaFoldDB" id="A0AAN0M6D8"/>
<dbReference type="PANTHER" id="PTHR11795:SF449">
    <property type="entry name" value="BRANCHED-CHAIN AMINO ACID TRANSPORT PERMEASE PROTEIN LIVH-RELATED"/>
    <property type="match status" value="1"/>
</dbReference>
<feature type="transmembrane region" description="Helical" evidence="9">
    <location>
        <begin position="128"/>
        <end position="160"/>
    </location>
</feature>
<dbReference type="CDD" id="cd06582">
    <property type="entry name" value="TM_PBP1_LivH_like"/>
    <property type="match status" value="1"/>
</dbReference>
<feature type="transmembrane region" description="Helical" evidence="9">
    <location>
        <begin position="61"/>
        <end position="84"/>
    </location>
</feature>
<dbReference type="KEGG" id="yrh:AABB31_00765"/>
<name>A0AAN0M6D8_9RHOB</name>
<dbReference type="InterPro" id="IPR001851">
    <property type="entry name" value="ABC_transp_permease"/>
</dbReference>
<reference evidence="10" key="1">
    <citation type="submission" date="2024-08" db="EMBL/GenBank/DDBJ databases">
        <title>Phylogenomic analyses of a clade within the roseobacter group suggest taxonomic reassignments of species of the genera Aestuariivita, Citreicella, Loktanella, Nautella, Pelagibaca, Ruegeria, Thalassobius, Thiobacimonas and Tropicibacter, and the proposal o.</title>
        <authorList>
            <person name="Jeon C.O."/>
        </authorList>
    </citation>
    <scope>NUCLEOTIDE SEQUENCE</scope>
    <source>
        <strain evidence="10">SS1-5</strain>
        <plasmid evidence="10">pSS1-5</plasmid>
    </source>
</reference>
<evidence type="ECO:0000256" key="1">
    <source>
        <dbReference type="ARBA" id="ARBA00004651"/>
    </source>
</evidence>
<keyword evidence="11" id="KW-1185">Reference proteome</keyword>
<protein>
    <submittedName>
        <fullName evidence="10">Branched-chain amino acid ABC transporter permease</fullName>
    </submittedName>
</protein>
<sequence>MSFIIDAVFIGVLQASPLILAAMGFTLIYYLNGFINFGYGEGITYGAYFASLLNVSLGLSFYISIIPAAIMTGAVSVLTYLYVFRPAIQRGVKPSELIILSVGLSFVLRYGLILMVGAENVFLDEPPIAFFTFAGTGATSLQFIALILVFTFAFNLYWLIYKTGFGEKVRGLADNPELAQVSGIDPHRISIYVWFIAGCAAGLAGIFQGVFALVNPLMGWNLILITVMVSIIGGVGSVRGALIAAIVAGILTSAITLITKPLYAEVALLMAFILILWQRGPRVA</sequence>
<feature type="transmembrane region" description="Helical" evidence="9">
    <location>
        <begin position="262"/>
        <end position="280"/>
    </location>
</feature>
<comment type="similarity">
    <text evidence="8">Belongs to the binding-protein-dependent transport system permease family. LivHM subfamily.</text>
</comment>
<keyword evidence="5" id="KW-0029">Amino-acid transport</keyword>
<evidence type="ECO:0000256" key="6">
    <source>
        <dbReference type="ARBA" id="ARBA00022989"/>
    </source>
</evidence>
<evidence type="ECO:0000256" key="3">
    <source>
        <dbReference type="ARBA" id="ARBA00022475"/>
    </source>
</evidence>
<feature type="transmembrane region" description="Helical" evidence="9">
    <location>
        <begin position="96"/>
        <end position="116"/>
    </location>
</feature>
<evidence type="ECO:0000256" key="7">
    <source>
        <dbReference type="ARBA" id="ARBA00023136"/>
    </source>
</evidence>
<keyword evidence="6 9" id="KW-1133">Transmembrane helix</keyword>
<gene>
    <name evidence="10" type="ORF">AABB31_00765</name>
</gene>
<keyword evidence="3" id="KW-1003">Cell membrane</keyword>
<proteinExistence type="inferred from homology"/>
<feature type="transmembrane region" description="Helical" evidence="9">
    <location>
        <begin position="220"/>
        <end position="250"/>
    </location>
</feature>
<evidence type="ECO:0000256" key="4">
    <source>
        <dbReference type="ARBA" id="ARBA00022692"/>
    </source>
</evidence>
<accession>A0AAN0M6D8</accession>
<keyword evidence="4 9" id="KW-0812">Transmembrane</keyword>
<evidence type="ECO:0000256" key="2">
    <source>
        <dbReference type="ARBA" id="ARBA00022448"/>
    </source>
</evidence>
<dbReference type="EMBL" id="CP151764">
    <property type="protein sequence ID" value="WZU65679.1"/>
    <property type="molecule type" value="Genomic_DNA"/>
</dbReference>
<dbReference type="PANTHER" id="PTHR11795">
    <property type="entry name" value="BRANCHED-CHAIN AMINO ACID TRANSPORT SYSTEM PERMEASE PROTEIN LIVH"/>
    <property type="match status" value="1"/>
</dbReference>
<dbReference type="InterPro" id="IPR052157">
    <property type="entry name" value="BCAA_transport_permease"/>
</dbReference>
<organism evidence="10 11">
    <name type="scientific">Yoonia rhodophyticola</name>
    <dbReference type="NCBI Taxonomy" id="3137370"/>
    <lineage>
        <taxon>Bacteria</taxon>
        <taxon>Pseudomonadati</taxon>
        <taxon>Pseudomonadota</taxon>
        <taxon>Alphaproteobacteria</taxon>
        <taxon>Rhodobacterales</taxon>
        <taxon>Paracoccaceae</taxon>
        <taxon>Yoonia</taxon>
    </lineage>
</organism>
<keyword evidence="7 9" id="KW-0472">Membrane</keyword>
<keyword evidence="10" id="KW-0614">Plasmid</keyword>
<dbReference type="Proteomes" id="UP001470809">
    <property type="component" value="Plasmid pSS1-5"/>
</dbReference>
<geneLocation type="plasmid" evidence="10 11">
    <name>pSS1-5</name>
</geneLocation>
<evidence type="ECO:0000313" key="10">
    <source>
        <dbReference type="EMBL" id="WZU65679.1"/>
    </source>
</evidence>
<feature type="transmembrane region" description="Helical" evidence="9">
    <location>
        <begin position="7"/>
        <end position="31"/>
    </location>
</feature>